<name>A0ACC1TDN3_9APHY</name>
<dbReference type="Proteomes" id="UP001148662">
    <property type="component" value="Unassembled WGS sequence"/>
</dbReference>
<sequence length="837" mass="90587">MRVLAGFAPSVGSESAAAWRSAVIDGVYQPDLGRLPNLSRATVAGISVAIAGNVLISFALNCQKLAHKRLERDRASDKEQEQEPYKNGTNGEPRIDEEEEGAREPTFAEDGAYPGAAVATMTLVETQPLLPNRNPDTPAQDYGSGSPQEHRRVASSPSFFARLSPWRKRAESMSRVHVEAAHSLVPVDVVTAHPGRSRGEYRDSDDSKVQENPEDLTGNESDYLKSKLWWLGFLLMNVGELGNFISYAFAPASVVAPLGTRDFFGIIIAVLGAVTVVLSTNPSDTRLDHEGLIRAISQRVFVVYSIIYIVGAIILSGLSESEVGKRHVFVDVGLCALFGGFTVLSTKAISTLLTKEWFEIFTEWITYPVIAVLLGTGIGQIKYLNRALMRFDSKIVVPTQFVMFNLSAIVGSAILYGDFKRATFHQIVTFLYGCGATFAGVFLIAWAPNRFNVDNDEEEQGQLQGDLEAGTTATPSESLSPRVGSLSRRNRATLVIPEHASGSNTPSPILRNRQSLVSLVGLSPAQYSQRLLLVNTPPQSEFIRPIPHDLEGEITQGNFRRRTVSAVGDEGVHRARRPGRRTISASPQVTLDAVSDTAFQTPAPPSDAELATQTLTEESSYRFAVSRVQQACEGEGAGHIYSRLLGGTRCSRGTVGDLGHPSGIADVSLDSWACLEGMIAIVKRTGHSSYYVEKGMAAMGKTPKQMGIVGDYRICGGAFPVWLENAPCCPIAVAACYSGSSVDDHHLVVSTVRDYLKKMGRTSDPPPAPPPGPQFVVPPPPALAPEGNAAVPIPQMWQSEPTLSTMLHDSDLHGGYQGGQQHEQTGEFEHTHDDDHD</sequence>
<proteinExistence type="predicted"/>
<evidence type="ECO:0000313" key="1">
    <source>
        <dbReference type="EMBL" id="KAJ3558943.1"/>
    </source>
</evidence>
<organism evidence="1 2">
    <name type="scientific">Phlebia brevispora</name>
    <dbReference type="NCBI Taxonomy" id="194682"/>
    <lineage>
        <taxon>Eukaryota</taxon>
        <taxon>Fungi</taxon>
        <taxon>Dikarya</taxon>
        <taxon>Basidiomycota</taxon>
        <taxon>Agaricomycotina</taxon>
        <taxon>Agaricomycetes</taxon>
        <taxon>Polyporales</taxon>
        <taxon>Meruliaceae</taxon>
        <taxon>Phlebia</taxon>
    </lineage>
</organism>
<keyword evidence="2" id="KW-1185">Reference proteome</keyword>
<accession>A0ACC1TDN3</accession>
<gene>
    <name evidence="1" type="ORF">NM688_g633</name>
</gene>
<comment type="caution">
    <text evidence="1">The sequence shown here is derived from an EMBL/GenBank/DDBJ whole genome shotgun (WGS) entry which is preliminary data.</text>
</comment>
<reference evidence="1" key="1">
    <citation type="submission" date="2022-07" db="EMBL/GenBank/DDBJ databases">
        <title>Genome Sequence of Phlebia brevispora.</title>
        <authorList>
            <person name="Buettner E."/>
        </authorList>
    </citation>
    <scope>NUCLEOTIDE SEQUENCE</scope>
    <source>
        <strain evidence="1">MPL23</strain>
    </source>
</reference>
<evidence type="ECO:0000313" key="2">
    <source>
        <dbReference type="Proteomes" id="UP001148662"/>
    </source>
</evidence>
<dbReference type="EMBL" id="JANHOG010000055">
    <property type="protein sequence ID" value="KAJ3558943.1"/>
    <property type="molecule type" value="Genomic_DNA"/>
</dbReference>
<protein>
    <submittedName>
        <fullName evidence="1">Uncharacterized protein</fullName>
    </submittedName>
</protein>